<comment type="caution">
    <text evidence="1">The sequence shown here is derived from an EMBL/GenBank/DDBJ whole genome shotgun (WGS) entry which is preliminary data.</text>
</comment>
<evidence type="ECO:0000313" key="2">
    <source>
        <dbReference type="Proteomes" id="UP000272192"/>
    </source>
</evidence>
<gene>
    <name evidence="1" type="ORF">DB721_09290</name>
</gene>
<sequence length="59" mass="6784">MVSLIEKAPYIPYPLALYEKLEREHTLLFESAEIESKVHTKSLLMAKACLKLICNHNIV</sequence>
<evidence type="ECO:0000313" key="1">
    <source>
        <dbReference type="EMBL" id="RKU90663.1"/>
    </source>
</evidence>
<dbReference type="Proteomes" id="UP000272192">
    <property type="component" value="Unassembled WGS sequence"/>
</dbReference>
<accession>A0A7Z6SRE4</accession>
<organism evidence="1 2">
    <name type="scientific">Helicobacter pylori</name>
    <name type="common">Campylobacter pylori</name>
    <dbReference type="NCBI Taxonomy" id="210"/>
    <lineage>
        <taxon>Bacteria</taxon>
        <taxon>Pseudomonadati</taxon>
        <taxon>Campylobacterota</taxon>
        <taxon>Epsilonproteobacteria</taxon>
        <taxon>Campylobacterales</taxon>
        <taxon>Helicobacteraceae</taxon>
        <taxon>Helicobacter</taxon>
    </lineage>
</organism>
<protein>
    <submittedName>
        <fullName evidence="1">Anthranilate synthase component I</fullName>
    </submittedName>
</protein>
<name>A0A7Z6SRE4_HELPX</name>
<proteinExistence type="predicted"/>
<reference evidence="1 2" key="1">
    <citation type="submission" date="2018-04" db="EMBL/GenBank/DDBJ databases">
        <title>Complete genome sequences of Helicobacter pylori.</title>
        <authorList>
            <person name="Palau M."/>
            <person name="Minana-Galbis D."/>
        </authorList>
    </citation>
    <scope>NUCLEOTIDE SEQUENCE [LARGE SCALE GENOMIC DNA]</scope>
    <source>
        <strain evidence="1 2">B518</strain>
    </source>
</reference>
<feature type="non-terminal residue" evidence="1">
    <location>
        <position position="59"/>
    </location>
</feature>
<dbReference type="EMBL" id="QELB01000190">
    <property type="protein sequence ID" value="RKU90663.1"/>
    <property type="molecule type" value="Genomic_DNA"/>
</dbReference>
<dbReference type="AlphaFoldDB" id="A0A7Z6SRE4"/>